<keyword evidence="4" id="KW-1185">Reference proteome</keyword>
<dbReference type="AlphaFoldDB" id="A0A9R1VHK2"/>
<proteinExistence type="predicted"/>
<accession>A0A9R1VHK2</accession>
<dbReference type="Proteomes" id="UP000235145">
    <property type="component" value="Unassembled WGS sequence"/>
</dbReference>
<name>A0A9R1VHK2_LACSA</name>
<evidence type="ECO:0000256" key="2">
    <source>
        <dbReference type="SAM" id="MobiDB-lite"/>
    </source>
</evidence>
<evidence type="ECO:0000256" key="1">
    <source>
        <dbReference type="SAM" id="Coils"/>
    </source>
</evidence>
<feature type="compositionally biased region" description="Basic and acidic residues" evidence="2">
    <location>
        <begin position="124"/>
        <end position="133"/>
    </location>
</feature>
<reference evidence="3 4" key="1">
    <citation type="journal article" date="2017" name="Nat. Commun.">
        <title>Genome assembly with in vitro proximity ligation data and whole-genome triplication in lettuce.</title>
        <authorList>
            <person name="Reyes-Chin-Wo S."/>
            <person name="Wang Z."/>
            <person name="Yang X."/>
            <person name="Kozik A."/>
            <person name="Arikit S."/>
            <person name="Song C."/>
            <person name="Xia L."/>
            <person name="Froenicke L."/>
            <person name="Lavelle D.O."/>
            <person name="Truco M.J."/>
            <person name="Xia R."/>
            <person name="Zhu S."/>
            <person name="Xu C."/>
            <person name="Xu H."/>
            <person name="Xu X."/>
            <person name="Cox K."/>
            <person name="Korf I."/>
            <person name="Meyers B.C."/>
            <person name="Michelmore R.W."/>
        </authorList>
    </citation>
    <scope>NUCLEOTIDE SEQUENCE [LARGE SCALE GENOMIC DNA]</scope>
    <source>
        <strain evidence="4">cv. Salinas</strain>
        <tissue evidence="3">Seedlings</tissue>
    </source>
</reference>
<protein>
    <submittedName>
        <fullName evidence="3">Uncharacterized protein</fullName>
    </submittedName>
</protein>
<organism evidence="3 4">
    <name type="scientific">Lactuca sativa</name>
    <name type="common">Garden lettuce</name>
    <dbReference type="NCBI Taxonomy" id="4236"/>
    <lineage>
        <taxon>Eukaryota</taxon>
        <taxon>Viridiplantae</taxon>
        <taxon>Streptophyta</taxon>
        <taxon>Embryophyta</taxon>
        <taxon>Tracheophyta</taxon>
        <taxon>Spermatophyta</taxon>
        <taxon>Magnoliopsida</taxon>
        <taxon>eudicotyledons</taxon>
        <taxon>Gunneridae</taxon>
        <taxon>Pentapetalae</taxon>
        <taxon>asterids</taxon>
        <taxon>campanulids</taxon>
        <taxon>Asterales</taxon>
        <taxon>Asteraceae</taxon>
        <taxon>Cichorioideae</taxon>
        <taxon>Cichorieae</taxon>
        <taxon>Lactucinae</taxon>
        <taxon>Lactuca</taxon>
    </lineage>
</organism>
<sequence length="178" mass="21344">MSGVYDRFNKGLSNGIRAFDTREEMIAKRIDNWDEAGRKMEDEEQQQSLWIQQQEKAREEMKIIQQELQEMVKKMKIHRQNQIKREEETKVEIAKWKKIYHSEEGMEAEKAKWKQLYYSTLEKKEDVVRDSHNRSPPQHPRLTRKKYTSGRYESRKENEMKNLGGKVAESESKPKKAP</sequence>
<feature type="region of interest" description="Disordered" evidence="2">
    <location>
        <begin position="124"/>
        <end position="178"/>
    </location>
</feature>
<gene>
    <name evidence="3" type="ORF">LSAT_V11C500273910</name>
</gene>
<comment type="caution">
    <text evidence="3">The sequence shown here is derived from an EMBL/GenBank/DDBJ whole genome shotgun (WGS) entry which is preliminary data.</text>
</comment>
<evidence type="ECO:0000313" key="3">
    <source>
        <dbReference type="EMBL" id="KAJ0205143.1"/>
    </source>
</evidence>
<dbReference type="EMBL" id="NBSK02000005">
    <property type="protein sequence ID" value="KAJ0205143.1"/>
    <property type="molecule type" value="Genomic_DNA"/>
</dbReference>
<keyword evidence="1" id="KW-0175">Coiled coil</keyword>
<evidence type="ECO:0000313" key="4">
    <source>
        <dbReference type="Proteomes" id="UP000235145"/>
    </source>
</evidence>
<feature type="coiled-coil region" evidence="1">
    <location>
        <begin position="51"/>
        <end position="81"/>
    </location>
</feature>
<feature type="compositionally biased region" description="Basic and acidic residues" evidence="2">
    <location>
        <begin position="168"/>
        <end position="178"/>
    </location>
</feature>